<comment type="caution">
    <text evidence="3">The sequence shown here is derived from an EMBL/GenBank/DDBJ whole genome shotgun (WGS) entry which is preliminary data.</text>
</comment>
<dbReference type="PANTHER" id="PTHR45749">
    <property type="match status" value="1"/>
</dbReference>
<reference evidence="3 4" key="1">
    <citation type="submission" date="2019-08" db="EMBL/GenBank/DDBJ databases">
        <title>Whole genome of Aphis craccivora.</title>
        <authorList>
            <person name="Voronova N.V."/>
            <person name="Shulinski R.S."/>
            <person name="Bandarenka Y.V."/>
            <person name="Zhorov D.G."/>
            <person name="Warner D."/>
        </authorList>
    </citation>
    <scope>NUCLEOTIDE SEQUENCE [LARGE SCALE GENOMIC DNA]</scope>
    <source>
        <strain evidence="3">180601</strain>
        <tissue evidence="3">Whole Body</tissue>
    </source>
</reference>
<evidence type="ECO:0000256" key="1">
    <source>
        <dbReference type="SAM" id="MobiDB-lite"/>
    </source>
</evidence>
<feature type="non-terminal residue" evidence="3">
    <location>
        <position position="1"/>
    </location>
</feature>
<gene>
    <name evidence="3" type="ORF">FWK35_00031834</name>
</gene>
<evidence type="ECO:0000259" key="2">
    <source>
        <dbReference type="Pfam" id="PF05699"/>
    </source>
</evidence>
<dbReference type="EMBL" id="VUJU01011713">
    <property type="protein sequence ID" value="KAF0710245.1"/>
    <property type="molecule type" value="Genomic_DNA"/>
</dbReference>
<evidence type="ECO:0000313" key="3">
    <source>
        <dbReference type="EMBL" id="KAF0710245.1"/>
    </source>
</evidence>
<feature type="compositionally biased region" description="Acidic residues" evidence="1">
    <location>
        <begin position="185"/>
        <end position="198"/>
    </location>
</feature>
<dbReference type="PANTHER" id="PTHR45749:SF21">
    <property type="entry name" value="DUF4371 DOMAIN-CONTAINING PROTEIN"/>
    <property type="match status" value="1"/>
</dbReference>
<name>A0A6G0VVX2_APHCR</name>
<dbReference type="Pfam" id="PF05699">
    <property type="entry name" value="Dimer_Tnp_hAT"/>
    <property type="match status" value="1"/>
</dbReference>
<organism evidence="3 4">
    <name type="scientific">Aphis craccivora</name>
    <name type="common">Cowpea aphid</name>
    <dbReference type="NCBI Taxonomy" id="307492"/>
    <lineage>
        <taxon>Eukaryota</taxon>
        <taxon>Metazoa</taxon>
        <taxon>Ecdysozoa</taxon>
        <taxon>Arthropoda</taxon>
        <taxon>Hexapoda</taxon>
        <taxon>Insecta</taxon>
        <taxon>Pterygota</taxon>
        <taxon>Neoptera</taxon>
        <taxon>Paraneoptera</taxon>
        <taxon>Hemiptera</taxon>
        <taxon>Sternorrhyncha</taxon>
        <taxon>Aphidomorpha</taxon>
        <taxon>Aphidoidea</taxon>
        <taxon>Aphididae</taxon>
        <taxon>Aphidini</taxon>
        <taxon>Aphis</taxon>
        <taxon>Aphis</taxon>
    </lineage>
</organism>
<protein>
    <submittedName>
        <fullName evidence="3">Zinc finger MYM-type protein 1-like</fullName>
    </submittedName>
</protein>
<dbReference type="AlphaFoldDB" id="A0A6G0VVX2"/>
<dbReference type="OrthoDB" id="1750591at2759"/>
<feature type="region of interest" description="Disordered" evidence="1">
    <location>
        <begin position="183"/>
        <end position="214"/>
    </location>
</feature>
<evidence type="ECO:0000313" key="4">
    <source>
        <dbReference type="Proteomes" id="UP000478052"/>
    </source>
</evidence>
<accession>A0A6G0VVX2</accession>
<keyword evidence="4" id="KW-1185">Reference proteome</keyword>
<proteinExistence type="predicted"/>
<dbReference type="GO" id="GO:0046983">
    <property type="term" value="F:protein dimerization activity"/>
    <property type="evidence" value="ECO:0007669"/>
    <property type="project" value="InterPro"/>
</dbReference>
<sequence>PLFKVFSTPFKLNYAADDLKKIIELFPPGISASKLTDYDGILSEFLILVHHCNGMSNLSEILKTSESFKHLLPNVNLMLRLVFTAPISTASNERAFSKLKLMKNYLRSTTSADRLQSLMLLNSNKDILDYVNITMLVNKWSLLKERRIMIRQFYTTPPTCYSFTPALAAGNHNDVQHIIITYSEPTDDDDDNDDEEMSETFSPDLEFTESFDEL</sequence>
<dbReference type="InterPro" id="IPR008906">
    <property type="entry name" value="HATC_C_dom"/>
</dbReference>
<feature type="domain" description="HAT C-terminal dimerisation" evidence="2">
    <location>
        <begin position="60"/>
        <end position="126"/>
    </location>
</feature>
<dbReference type="Proteomes" id="UP000478052">
    <property type="component" value="Unassembled WGS sequence"/>
</dbReference>